<reference evidence="4 5" key="1">
    <citation type="journal article" date="2011" name="J. Bacteriol.">
        <title>Complete genome sequence of the cellulose-degrading bacterium Cellulosilyticum lentocellum.</title>
        <authorList>
            <consortium name="US DOE Joint Genome Institute"/>
            <person name="Miller D.A."/>
            <person name="Suen G."/>
            <person name="Bruce D."/>
            <person name="Copeland A."/>
            <person name="Cheng J.F."/>
            <person name="Detter C."/>
            <person name="Goodwin L.A."/>
            <person name="Han C.S."/>
            <person name="Hauser L.J."/>
            <person name="Land M.L."/>
            <person name="Lapidus A."/>
            <person name="Lucas S."/>
            <person name="Meincke L."/>
            <person name="Pitluck S."/>
            <person name="Tapia R."/>
            <person name="Teshima H."/>
            <person name="Woyke T."/>
            <person name="Fox B.G."/>
            <person name="Angert E.R."/>
            <person name="Currie C.R."/>
        </authorList>
    </citation>
    <scope>NUCLEOTIDE SEQUENCE [LARGE SCALE GENOMIC DNA]</scope>
    <source>
        <strain evidence="5">ATCC 49066 / DSM 5427 / NCIMB 11756 / RHM5</strain>
    </source>
</reference>
<dbReference type="InterPro" id="IPR001967">
    <property type="entry name" value="Peptidase_S11_N"/>
</dbReference>
<protein>
    <submittedName>
        <fullName evidence="4">Serine-type D-Ala-D-Ala carboxypeptidase</fullName>
        <ecNumber evidence="4">3.4.16.4</ecNumber>
    </submittedName>
</protein>
<keyword evidence="1" id="KW-0677">Repeat</keyword>
<dbReference type="Proteomes" id="UP000008467">
    <property type="component" value="Chromosome"/>
</dbReference>
<evidence type="ECO:0000259" key="3">
    <source>
        <dbReference type="PROSITE" id="PS51272"/>
    </source>
</evidence>
<name>F2JQ40_CELLD</name>
<dbReference type="AlphaFoldDB" id="F2JQ40"/>
<evidence type="ECO:0000313" key="5">
    <source>
        <dbReference type="Proteomes" id="UP000008467"/>
    </source>
</evidence>
<dbReference type="InterPro" id="IPR001119">
    <property type="entry name" value="SLH_dom"/>
</dbReference>
<dbReference type="Gene3D" id="3.40.710.10">
    <property type="entry name" value="DD-peptidase/beta-lactamase superfamily"/>
    <property type="match status" value="1"/>
</dbReference>
<keyword evidence="2" id="KW-0732">Signal</keyword>
<keyword evidence="5" id="KW-1185">Reference proteome</keyword>
<evidence type="ECO:0000256" key="1">
    <source>
        <dbReference type="ARBA" id="ARBA00022737"/>
    </source>
</evidence>
<gene>
    <name evidence="4" type="ordered locus">Clole_0855</name>
</gene>
<dbReference type="PANTHER" id="PTHR21581:SF6">
    <property type="entry name" value="TRAFFICKING PROTEIN PARTICLE COMPLEX SUBUNIT 12"/>
    <property type="match status" value="1"/>
</dbReference>
<keyword evidence="4" id="KW-0378">Hydrolase</keyword>
<evidence type="ECO:0000313" key="4">
    <source>
        <dbReference type="EMBL" id="ADZ82588.1"/>
    </source>
</evidence>
<feature type="signal peptide" evidence="2">
    <location>
        <begin position="1"/>
        <end position="21"/>
    </location>
</feature>
<keyword evidence="4" id="KW-0121">Carboxypeptidase</keyword>
<dbReference type="GO" id="GO:0006508">
    <property type="term" value="P:proteolysis"/>
    <property type="evidence" value="ECO:0007669"/>
    <property type="project" value="InterPro"/>
</dbReference>
<dbReference type="EMBL" id="CP002582">
    <property type="protein sequence ID" value="ADZ82588.1"/>
    <property type="molecule type" value="Genomic_DNA"/>
</dbReference>
<evidence type="ECO:0000256" key="2">
    <source>
        <dbReference type="SAM" id="SignalP"/>
    </source>
</evidence>
<dbReference type="Pfam" id="PF00395">
    <property type="entry name" value="SLH"/>
    <property type="match status" value="1"/>
</dbReference>
<dbReference type="Pfam" id="PF00768">
    <property type="entry name" value="Peptidase_S11"/>
    <property type="match status" value="1"/>
</dbReference>
<dbReference type="PANTHER" id="PTHR21581">
    <property type="entry name" value="D-ALANYL-D-ALANINE CARBOXYPEPTIDASE"/>
    <property type="match status" value="1"/>
</dbReference>
<feature type="chain" id="PRO_5039176836" evidence="2">
    <location>
        <begin position="22"/>
        <end position="450"/>
    </location>
</feature>
<dbReference type="STRING" id="642492.Clole_0855"/>
<accession>F2JQ40</accession>
<dbReference type="KEGG" id="cle:Clole_0855"/>
<sequence>MQKKYLSFLLCFIIFSNSLFASALPDISADGAILIEPKTNTIIYSKNMYQTFYPASTTKILTALAVLQDLPTDMIITKTQTAADEVPADSSQIGLKVGDQYTVLDGLYAVLMASDNYVCYDLALADKGNISTFAKRMNGLAIDSNALFSHFINPHGYHDPDHYTTPYDLSQIAKAAFDDPILTKIAGTSSYNFKVANSDVVIPLTHTSALLDKNSPYYNSHVVASKTGYHTPAGRTLVAKAVYDNIELIGVVMRTDAPNQFEDMNKLFEYGASNFTLSTHVKGFDYLTNHTYSNWAKPYVTQALQEGWITNTTHNYLSPITKREFVTLLKSATPTSYNSLLENIIQFNGSSIYKENLKTTRGEAAKVLYQFLSQLDLANILPSKTIVDLDQTTDSYAKAIQFCVDIGIMSINENGYFGPNEPLSYENALCIVSKVNAIINRYDSYGLPVS</sequence>
<dbReference type="InterPro" id="IPR012338">
    <property type="entry name" value="Beta-lactam/transpept-like"/>
</dbReference>
<dbReference type="PROSITE" id="PS51272">
    <property type="entry name" value="SLH"/>
    <property type="match status" value="1"/>
</dbReference>
<dbReference type="EC" id="3.4.16.4" evidence="4"/>
<dbReference type="SUPFAM" id="SSF56601">
    <property type="entry name" value="beta-lactamase/transpeptidase-like"/>
    <property type="match status" value="1"/>
</dbReference>
<dbReference type="GO" id="GO:0009002">
    <property type="term" value="F:serine-type D-Ala-D-Ala carboxypeptidase activity"/>
    <property type="evidence" value="ECO:0007669"/>
    <property type="project" value="UniProtKB-EC"/>
</dbReference>
<dbReference type="RefSeq" id="WP_013655889.1">
    <property type="nucleotide sequence ID" value="NC_015275.1"/>
</dbReference>
<organism evidence="4 5">
    <name type="scientific">Cellulosilyticum lentocellum (strain ATCC 49066 / DSM 5427 / NCIMB 11756 / RHM5)</name>
    <name type="common">Clostridium lentocellum</name>
    <dbReference type="NCBI Taxonomy" id="642492"/>
    <lineage>
        <taxon>Bacteria</taxon>
        <taxon>Bacillati</taxon>
        <taxon>Bacillota</taxon>
        <taxon>Clostridia</taxon>
        <taxon>Lachnospirales</taxon>
        <taxon>Cellulosilyticaceae</taxon>
        <taxon>Cellulosilyticum</taxon>
    </lineage>
</organism>
<dbReference type="eggNOG" id="COG1686">
    <property type="taxonomic scope" value="Bacteria"/>
</dbReference>
<proteinExistence type="predicted"/>
<dbReference type="HOGENOM" id="CLU_607927_0_0_9"/>
<keyword evidence="4" id="KW-0645">Protease</keyword>
<feature type="domain" description="SLH" evidence="3">
    <location>
        <begin position="383"/>
        <end position="446"/>
    </location>
</feature>